<reference evidence="1" key="1">
    <citation type="submission" date="2018-11" db="EMBL/GenBank/DDBJ databases">
        <authorList>
            <consortium name="Genoscope - CEA"/>
            <person name="William W."/>
        </authorList>
    </citation>
    <scope>NUCLEOTIDE SEQUENCE</scope>
</reference>
<accession>A0A3P6FK63</accession>
<gene>
    <name evidence="1" type="ORF">BOLC5T32329H</name>
</gene>
<evidence type="ECO:0000313" key="1">
    <source>
        <dbReference type="EMBL" id="VDD44782.1"/>
    </source>
</evidence>
<name>A0A3P6FK63_BRAOL</name>
<dbReference type="AlphaFoldDB" id="A0A3P6FK63"/>
<proteinExistence type="predicted"/>
<organism evidence="1">
    <name type="scientific">Brassica oleracea</name>
    <name type="common">Wild cabbage</name>
    <dbReference type="NCBI Taxonomy" id="3712"/>
    <lineage>
        <taxon>Eukaryota</taxon>
        <taxon>Viridiplantae</taxon>
        <taxon>Streptophyta</taxon>
        <taxon>Embryophyta</taxon>
        <taxon>Tracheophyta</taxon>
        <taxon>Spermatophyta</taxon>
        <taxon>Magnoliopsida</taxon>
        <taxon>eudicotyledons</taxon>
        <taxon>Gunneridae</taxon>
        <taxon>Pentapetalae</taxon>
        <taxon>rosids</taxon>
        <taxon>malvids</taxon>
        <taxon>Brassicales</taxon>
        <taxon>Brassicaceae</taxon>
        <taxon>Brassiceae</taxon>
        <taxon>Brassica</taxon>
    </lineage>
</organism>
<dbReference type="EMBL" id="LR031877">
    <property type="protein sequence ID" value="VDD44782.1"/>
    <property type="molecule type" value="Genomic_DNA"/>
</dbReference>
<sequence length="52" mass="6059">MHKCEGIKEGPIPNEIIEFMRNEHDEICRMSPTGGTYLRSADVRKWASCHFH</sequence>
<protein>
    <submittedName>
        <fullName evidence="1">Uncharacterized protein</fullName>
    </submittedName>
</protein>